<name>A0AAE6QHP8_9PSED</name>
<dbReference type="InterPro" id="IPR052906">
    <property type="entry name" value="Type_IV_Methyl-Rstrct_Enzyme"/>
</dbReference>
<keyword evidence="2" id="KW-0255">Endonuclease</keyword>
<dbReference type="PANTHER" id="PTHR30015:SF7">
    <property type="entry name" value="TYPE IV METHYL-DIRECTED RESTRICTION ENZYME ECOKMRR"/>
    <property type="match status" value="1"/>
</dbReference>
<feature type="domain" description="Restriction endonuclease type IV Mrr" evidence="1">
    <location>
        <begin position="157"/>
        <end position="271"/>
    </location>
</feature>
<dbReference type="InterPro" id="IPR011335">
    <property type="entry name" value="Restrct_endonuc-II-like"/>
</dbReference>
<sequence length="406" mass="45535">MSSELGQENGGLSANTDRELERKIVATQNDLQAWAVANDLWHDSGFTSYAKRVQGEPGKGAVIFILYSSGDLARLLDEDLDPKLRAGFDSIADSHGFWYDNNDGCSYYFYATTEDLQEAYDQLFHWNWVCSLIIEDFGDVYAELYEYFQSHPERLYNLHHREFEILLYRIFQSLGYESELGPGVGDGGVDVKLLQRSPLGDTLAYVQARRYAPHRPIGLEAVQALRGAVANDGADQGIFVTTSRYLPGAQNFANRSSGILVLKTSADVAQWCQQAQAGIVQDKSILVSDIHLLSVLRQIEAGSHALVVHAHTGYRTIGNSFALVLKETKHAALLMALPRRIISQDFHGLEGHEVPVLDNQILTVKNADTVFRAKRSVDDQGRVSYWDGRNFYSIWSRQPSRFSHLD</sequence>
<dbReference type="AlphaFoldDB" id="A0AAE6QHP8"/>
<dbReference type="PANTHER" id="PTHR30015">
    <property type="entry name" value="MRR RESTRICTION SYSTEM PROTEIN"/>
    <property type="match status" value="1"/>
</dbReference>
<dbReference type="InterPro" id="IPR011856">
    <property type="entry name" value="tRNA_endonuc-like_dom_sf"/>
</dbReference>
<accession>A0AAE6QHP8</accession>
<dbReference type="GO" id="GO:0009307">
    <property type="term" value="P:DNA restriction-modification system"/>
    <property type="evidence" value="ECO:0007669"/>
    <property type="project" value="InterPro"/>
</dbReference>
<keyword evidence="2" id="KW-0378">Hydrolase</keyword>
<evidence type="ECO:0000313" key="2">
    <source>
        <dbReference type="EMBL" id="QGT82068.1"/>
    </source>
</evidence>
<reference evidence="2 3" key="1">
    <citation type="submission" date="2019-11" db="EMBL/GenBank/DDBJ databases">
        <title>Complete genome sequence of Pseudomonas syringae pv. coronafaciens isolate B19001 originated in imported oat cereal.</title>
        <authorList>
            <person name="Kim S.M."/>
            <person name="Lee B.C."/>
            <person name="Seo S.J."/>
            <person name="Lee J.E."/>
            <person name="Choi N.J."/>
            <person name="Park J.H."/>
        </authorList>
    </citation>
    <scope>NUCLEOTIDE SEQUENCE [LARGE SCALE GENOMIC DNA]</scope>
    <source>
        <strain evidence="2 3">B19001</strain>
    </source>
</reference>
<dbReference type="SUPFAM" id="SSF52980">
    <property type="entry name" value="Restriction endonuclease-like"/>
    <property type="match status" value="1"/>
</dbReference>
<evidence type="ECO:0000313" key="3">
    <source>
        <dbReference type="Proteomes" id="UP000423413"/>
    </source>
</evidence>
<evidence type="ECO:0000259" key="1">
    <source>
        <dbReference type="Pfam" id="PF04471"/>
    </source>
</evidence>
<gene>
    <name evidence="2" type="ORF">GMO17_13165</name>
</gene>
<organism evidence="2 3">
    <name type="scientific">Pseudomonas coronafaciens pv. coronafaciens</name>
    <dbReference type="NCBI Taxonomy" id="235275"/>
    <lineage>
        <taxon>Bacteria</taxon>
        <taxon>Pseudomonadati</taxon>
        <taxon>Pseudomonadota</taxon>
        <taxon>Gammaproteobacteria</taxon>
        <taxon>Pseudomonadales</taxon>
        <taxon>Pseudomonadaceae</taxon>
        <taxon>Pseudomonas</taxon>
        <taxon>Pseudomonas coronafaciens</taxon>
    </lineage>
</organism>
<dbReference type="Proteomes" id="UP000423413">
    <property type="component" value="Chromosome"/>
</dbReference>
<dbReference type="Gene3D" id="3.40.1350.10">
    <property type="match status" value="1"/>
</dbReference>
<dbReference type="Pfam" id="PF04471">
    <property type="entry name" value="Mrr_cat"/>
    <property type="match status" value="1"/>
</dbReference>
<proteinExistence type="predicted"/>
<dbReference type="EMBL" id="CP046441">
    <property type="protein sequence ID" value="QGT82068.1"/>
    <property type="molecule type" value="Genomic_DNA"/>
</dbReference>
<dbReference type="GO" id="GO:0015666">
    <property type="term" value="F:restriction endodeoxyribonuclease activity"/>
    <property type="evidence" value="ECO:0007669"/>
    <property type="project" value="TreeGrafter"/>
</dbReference>
<dbReference type="GO" id="GO:0003677">
    <property type="term" value="F:DNA binding"/>
    <property type="evidence" value="ECO:0007669"/>
    <property type="project" value="InterPro"/>
</dbReference>
<dbReference type="InterPro" id="IPR007560">
    <property type="entry name" value="Restrct_endonuc_IV_Mrr"/>
</dbReference>
<protein>
    <submittedName>
        <fullName evidence="2">Restriction endonuclease</fullName>
    </submittedName>
</protein>
<keyword evidence="2" id="KW-0540">Nuclease</keyword>